<dbReference type="PROSITE" id="PS51767">
    <property type="entry name" value="PEPTIDASE_A1"/>
    <property type="match status" value="1"/>
</dbReference>
<gene>
    <name evidence="4" type="ORF">A9F13_14g00143</name>
</gene>
<dbReference type="Gene3D" id="2.40.70.10">
    <property type="entry name" value="Acid Proteases"/>
    <property type="match status" value="1"/>
</dbReference>
<dbReference type="InterPro" id="IPR021109">
    <property type="entry name" value="Peptidase_aspartic_dom_sf"/>
</dbReference>
<dbReference type="AlphaFoldDB" id="A0AA91T0K6"/>
<dbReference type="SUPFAM" id="SSF50630">
    <property type="entry name" value="Acid proteases"/>
    <property type="match status" value="1"/>
</dbReference>
<comment type="caution">
    <text evidence="4">The sequence shown here is derived from an EMBL/GenBank/DDBJ whole genome shotgun (WGS) entry which is preliminary data.</text>
</comment>
<name>A0AA91T0K6_CLALS</name>
<dbReference type="Pfam" id="PF00026">
    <property type="entry name" value="Asp"/>
    <property type="match status" value="1"/>
</dbReference>
<evidence type="ECO:0000313" key="4">
    <source>
        <dbReference type="EMBL" id="OVF07187.1"/>
    </source>
</evidence>
<accession>A0AA91T0K6</accession>
<dbReference type="InterPro" id="IPR033121">
    <property type="entry name" value="PEPTIDASE_A1"/>
</dbReference>
<dbReference type="GO" id="GO:0004190">
    <property type="term" value="F:aspartic-type endopeptidase activity"/>
    <property type="evidence" value="ECO:0007669"/>
    <property type="project" value="UniProtKB-ARBA"/>
</dbReference>
<protein>
    <submittedName>
        <fullName evidence="4">Aspartic-type endopeptidase</fullName>
    </submittedName>
</protein>
<proteinExistence type="predicted"/>
<sequence length="438" mass="47177">MKPSLFFLVASVAAQLDIGITNSSGAKLSPIHNISIGSPLTEIPFQIRLDAARSYVSPSLSSSGSVFNLSDSEAFSETSQCPFNGEDLYIPKKIGIDRISIGGFEVDDYPFVLSDIDGFRLGLALPGPVGYSDDCPNKNFSIVSLMQESGYIKSKAFSLSYFDSAPQVLFGAIDHGAYDGSLYKFKLLHDTPIAKSDYINPGLLLDGIAGFNFSYSNQSIALLSYGPTYLSQSYIDALTDHFNGTQGRNLVSVPCSYLQSTDYISFYFSGVEFPIPEKSFISPPDSSYPGCVLNVAPAITTMQLGDIFMKGRYVVVDYDSGDVALGQAAAEEKQETIQEIVSGIPSATTAVFYTYSESDSTSSNQYVTYYYTMMSKHPDYAMYTGKRSNSDVTVSVDTEAQTATTSASEPSSSSKASADDTFVAGGVMAFFVGALLMM</sequence>
<reference evidence="4 5" key="1">
    <citation type="submission" date="2017-04" db="EMBL/GenBank/DDBJ databases">
        <title>Draft genome of the yeast Clavispora lusitaniae type strain CBS 6936.</title>
        <authorList>
            <person name="Durrens P."/>
            <person name="Klopp C."/>
            <person name="Biteau N."/>
            <person name="Fitton-Ouhabi V."/>
            <person name="Dementhon K."/>
            <person name="Accoceberry I."/>
            <person name="Sherman D.J."/>
            <person name="Noel T."/>
        </authorList>
    </citation>
    <scope>NUCLEOTIDE SEQUENCE [LARGE SCALE GENOMIC DNA]</scope>
    <source>
        <strain evidence="4 5">CBS 6936</strain>
    </source>
</reference>
<dbReference type="Proteomes" id="UP000195602">
    <property type="component" value="Unassembled WGS sequence"/>
</dbReference>
<evidence type="ECO:0000259" key="3">
    <source>
        <dbReference type="PROSITE" id="PS51767"/>
    </source>
</evidence>
<keyword evidence="1" id="KW-1015">Disulfide bond</keyword>
<evidence type="ECO:0000313" key="5">
    <source>
        <dbReference type="Proteomes" id="UP000195602"/>
    </source>
</evidence>
<dbReference type="KEGG" id="clus:A9F13_14g00143"/>
<organism evidence="4 5">
    <name type="scientific">Clavispora lusitaniae</name>
    <name type="common">Candida lusitaniae</name>
    <dbReference type="NCBI Taxonomy" id="36911"/>
    <lineage>
        <taxon>Eukaryota</taxon>
        <taxon>Fungi</taxon>
        <taxon>Dikarya</taxon>
        <taxon>Ascomycota</taxon>
        <taxon>Saccharomycotina</taxon>
        <taxon>Pichiomycetes</taxon>
        <taxon>Metschnikowiaceae</taxon>
        <taxon>Clavispora</taxon>
    </lineage>
</organism>
<dbReference type="EMBL" id="LYUB02000014">
    <property type="protein sequence ID" value="OVF07187.1"/>
    <property type="molecule type" value="Genomic_DNA"/>
</dbReference>
<feature type="domain" description="Peptidase A1" evidence="3">
    <location>
        <begin position="30"/>
        <end position="326"/>
    </location>
</feature>
<feature type="region of interest" description="Disordered" evidence="2">
    <location>
        <begin position="393"/>
        <end position="418"/>
    </location>
</feature>
<dbReference type="OMA" id="PIAKSDY"/>
<evidence type="ECO:0000256" key="1">
    <source>
        <dbReference type="ARBA" id="ARBA00023157"/>
    </source>
</evidence>
<feature type="compositionally biased region" description="Low complexity" evidence="2">
    <location>
        <begin position="397"/>
        <end position="418"/>
    </location>
</feature>
<evidence type="ECO:0000256" key="2">
    <source>
        <dbReference type="SAM" id="MobiDB-lite"/>
    </source>
</evidence>